<feature type="transmembrane region" description="Helical" evidence="2">
    <location>
        <begin position="71"/>
        <end position="95"/>
    </location>
</feature>
<keyword evidence="2" id="KW-1133">Transmembrane helix</keyword>
<evidence type="ECO:0000313" key="4">
    <source>
        <dbReference type="Proteomes" id="UP000030671"/>
    </source>
</evidence>
<proteinExistence type="predicted"/>
<organism evidence="3 4">
    <name type="scientific">Heterobasidion irregulare (strain TC 32-1)</name>
    <dbReference type="NCBI Taxonomy" id="747525"/>
    <lineage>
        <taxon>Eukaryota</taxon>
        <taxon>Fungi</taxon>
        <taxon>Dikarya</taxon>
        <taxon>Basidiomycota</taxon>
        <taxon>Agaricomycotina</taxon>
        <taxon>Agaricomycetes</taxon>
        <taxon>Russulales</taxon>
        <taxon>Bondarzewiaceae</taxon>
        <taxon>Heterobasidion</taxon>
        <taxon>Heterobasidion annosum species complex</taxon>
    </lineage>
</organism>
<feature type="compositionally biased region" description="Basic residues" evidence="1">
    <location>
        <begin position="245"/>
        <end position="259"/>
    </location>
</feature>
<dbReference type="AlphaFoldDB" id="W4KI73"/>
<feature type="transmembrane region" description="Helical" evidence="2">
    <location>
        <begin position="175"/>
        <end position="195"/>
    </location>
</feature>
<dbReference type="InParanoid" id="W4KI73"/>
<dbReference type="OrthoDB" id="3062801at2759"/>
<feature type="region of interest" description="Disordered" evidence="1">
    <location>
        <begin position="310"/>
        <end position="333"/>
    </location>
</feature>
<evidence type="ECO:0000256" key="1">
    <source>
        <dbReference type="SAM" id="MobiDB-lite"/>
    </source>
</evidence>
<evidence type="ECO:0000256" key="2">
    <source>
        <dbReference type="SAM" id="Phobius"/>
    </source>
</evidence>
<gene>
    <name evidence="3" type="ORF">HETIRDRAFT_314209</name>
</gene>
<dbReference type="STRING" id="747525.W4KI73"/>
<dbReference type="GeneID" id="20670103"/>
<keyword evidence="2" id="KW-0812">Transmembrane</keyword>
<feature type="transmembrane region" description="Helical" evidence="2">
    <location>
        <begin position="41"/>
        <end position="59"/>
    </location>
</feature>
<feature type="region of interest" description="Disordered" evidence="1">
    <location>
        <begin position="200"/>
        <end position="279"/>
    </location>
</feature>
<reference evidence="3 4" key="1">
    <citation type="journal article" date="2012" name="New Phytol.">
        <title>Insight into trade-off between wood decay and parasitism from the genome of a fungal forest pathogen.</title>
        <authorList>
            <person name="Olson A."/>
            <person name="Aerts A."/>
            <person name="Asiegbu F."/>
            <person name="Belbahri L."/>
            <person name="Bouzid O."/>
            <person name="Broberg A."/>
            <person name="Canback B."/>
            <person name="Coutinho P.M."/>
            <person name="Cullen D."/>
            <person name="Dalman K."/>
            <person name="Deflorio G."/>
            <person name="van Diepen L.T."/>
            <person name="Dunand C."/>
            <person name="Duplessis S."/>
            <person name="Durling M."/>
            <person name="Gonthier P."/>
            <person name="Grimwood J."/>
            <person name="Fossdal C.G."/>
            <person name="Hansson D."/>
            <person name="Henrissat B."/>
            <person name="Hietala A."/>
            <person name="Himmelstrand K."/>
            <person name="Hoffmeister D."/>
            <person name="Hogberg N."/>
            <person name="James T.Y."/>
            <person name="Karlsson M."/>
            <person name="Kohler A."/>
            <person name="Kues U."/>
            <person name="Lee Y.H."/>
            <person name="Lin Y.C."/>
            <person name="Lind M."/>
            <person name="Lindquist E."/>
            <person name="Lombard V."/>
            <person name="Lucas S."/>
            <person name="Lunden K."/>
            <person name="Morin E."/>
            <person name="Murat C."/>
            <person name="Park J."/>
            <person name="Raffaello T."/>
            <person name="Rouze P."/>
            <person name="Salamov A."/>
            <person name="Schmutz J."/>
            <person name="Solheim H."/>
            <person name="Stahlberg J."/>
            <person name="Velez H."/>
            <person name="de Vries R.P."/>
            <person name="Wiebenga A."/>
            <person name="Woodward S."/>
            <person name="Yakovlev I."/>
            <person name="Garbelotto M."/>
            <person name="Martin F."/>
            <person name="Grigoriev I.V."/>
            <person name="Stenlid J."/>
        </authorList>
    </citation>
    <scope>NUCLEOTIDE SEQUENCE [LARGE SCALE GENOMIC DNA]</scope>
    <source>
        <strain evidence="3 4">TC 32-1</strain>
    </source>
</reference>
<sequence length="333" mass="36665">MRAERLPFPEEWNPPLVSPALVRFKQSWEAFIDSLLREWKTLNVVSALLLTAIMTMFQIPSALNDPLTRTAALLSLVCALMSLSYGCIYIVRFGTMRSMYRASRWAEEAQSSRTSILWNVWVMLAAPAVWLAWSMVTFLVSILSFVWRTGATDDPADSDAGARTLGPLEALGPRLAITVVLVLGLVYFMLIVKTFQNYGGSVGRSRGRRWARGSVERGTRREERGGERAGAVEGEGEGGDEGARGRSKGTWHGRRRERRERREQSRSGLGLGLTGMRGDQRASHVAAAAAKKKGLGADEDAAEEDVVVVEKVGDESEEKEKGMRSASLSPLGF</sequence>
<feature type="compositionally biased region" description="Basic and acidic residues" evidence="1">
    <location>
        <begin position="311"/>
        <end position="323"/>
    </location>
</feature>
<dbReference type="Proteomes" id="UP000030671">
    <property type="component" value="Unassembled WGS sequence"/>
</dbReference>
<feature type="compositionally biased region" description="Basic and acidic residues" evidence="1">
    <location>
        <begin position="214"/>
        <end position="227"/>
    </location>
</feature>
<dbReference type="RefSeq" id="XP_009544396.1">
    <property type="nucleotide sequence ID" value="XM_009546101.1"/>
</dbReference>
<name>W4KI73_HETIT</name>
<dbReference type="eggNOG" id="ENOG502SMR7">
    <property type="taxonomic scope" value="Eukaryota"/>
</dbReference>
<protein>
    <submittedName>
        <fullName evidence="3">Uncharacterized protein</fullName>
    </submittedName>
</protein>
<accession>W4KI73</accession>
<dbReference type="HOGENOM" id="CLU_071376_0_0_1"/>
<dbReference type="KEGG" id="hir:HETIRDRAFT_314209"/>
<feature type="transmembrane region" description="Helical" evidence="2">
    <location>
        <begin position="116"/>
        <end position="147"/>
    </location>
</feature>
<dbReference type="EMBL" id="KI925456">
    <property type="protein sequence ID" value="ETW84766.1"/>
    <property type="molecule type" value="Genomic_DNA"/>
</dbReference>
<keyword evidence="2" id="KW-0472">Membrane</keyword>
<keyword evidence="4" id="KW-1185">Reference proteome</keyword>
<evidence type="ECO:0000313" key="3">
    <source>
        <dbReference type="EMBL" id="ETW84766.1"/>
    </source>
</evidence>